<evidence type="ECO:0000313" key="2">
    <source>
        <dbReference type="Proteomes" id="UP000237271"/>
    </source>
</evidence>
<dbReference type="EMBL" id="NCKW01011052">
    <property type="protein sequence ID" value="POM64803.1"/>
    <property type="molecule type" value="Genomic_DNA"/>
</dbReference>
<dbReference type="OrthoDB" id="10556619at2759"/>
<accession>A0A2P4XGY6</accession>
<dbReference type="Proteomes" id="UP000237271">
    <property type="component" value="Unassembled WGS sequence"/>
</dbReference>
<gene>
    <name evidence="1" type="ORF">PHPALM_19632</name>
</gene>
<keyword evidence="2" id="KW-1185">Reference proteome</keyword>
<name>A0A2P4XGY6_9STRA</name>
<protein>
    <submittedName>
        <fullName evidence="1">Uncharacterized protein</fullName>
    </submittedName>
</protein>
<proteinExistence type="predicted"/>
<sequence>MVRSHAVEFNALPGVCIRAYDILFGSKGLSICHFTRISQTIVLPGLNRVGSNFDNLSASAEFTKAPPAGCLEDAIDAARGCLGPEPNCFSSE</sequence>
<reference evidence="1 2" key="1">
    <citation type="journal article" date="2017" name="Genome Biol. Evol.">
        <title>Phytophthora megakarya and P. palmivora, closely related causal agents of cacao black pod rot, underwent increases in genome sizes and gene numbers by different mechanisms.</title>
        <authorList>
            <person name="Ali S.S."/>
            <person name="Shao J."/>
            <person name="Lary D.J."/>
            <person name="Kronmiller B."/>
            <person name="Shen D."/>
            <person name="Strem M.D."/>
            <person name="Amoako-Attah I."/>
            <person name="Akrofi A.Y."/>
            <person name="Begoude B.A."/>
            <person name="Ten Hoopen G.M."/>
            <person name="Coulibaly K."/>
            <person name="Kebe B.I."/>
            <person name="Melnick R.L."/>
            <person name="Guiltinan M.J."/>
            <person name="Tyler B.M."/>
            <person name="Meinhardt L.W."/>
            <person name="Bailey B.A."/>
        </authorList>
    </citation>
    <scope>NUCLEOTIDE SEQUENCE [LARGE SCALE GENOMIC DNA]</scope>
    <source>
        <strain evidence="2">sbr112.9</strain>
    </source>
</reference>
<evidence type="ECO:0000313" key="1">
    <source>
        <dbReference type="EMBL" id="POM64803.1"/>
    </source>
</evidence>
<organism evidence="1 2">
    <name type="scientific">Phytophthora palmivora</name>
    <dbReference type="NCBI Taxonomy" id="4796"/>
    <lineage>
        <taxon>Eukaryota</taxon>
        <taxon>Sar</taxon>
        <taxon>Stramenopiles</taxon>
        <taxon>Oomycota</taxon>
        <taxon>Peronosporomycetes</taxon>
        <taxon>Peronosporales</taxon>
        <taxon>Peronosporaceae</taxon>
        <taxon>Phytophthora</taxon>
    </lineage>
</organism>
<dbReference type="AlphaFoldDB" id="A0A2P4XGY6"/>
<comment type="caution">
    <text evidence="1">The sequence shown here is derived from an EMBL/GenBank/DDBJ whole genome shotgun (WGS) entry which is preliminary data.</text>
</comment>